<sequence length="51" mass="5801">MSQRLTNAPDKPGVSNGSINILDQKAEDELLVDYEDTLSQGRRRLLRIFLI</sequence>
<dbReference type="EMBL" id="MU825873">
    <property type="protein sequence ID" value="KAJ7387962.1"/>
    <property type="molecule type" value="Genomic_DNA"/>
</dbReference>
<protein>
    <submittedName>
        <fullName evidence="1">Uncharacterized protein</fullName>
    </submittedName>
</protein>
<organism evidence="1 2">
    <name type="scientific">Desmophyllum pertusum</name>
    <dbReference type="NCBI Taxonomy" id="174260"/>
    <lineage>
        <taxon>Eukaryota</taxon>
        <taxon>Metazoa</taxon>
        <taxon>Cnidaria</taxon>
        <taxon>Anthozoa</taxon>
        <taxon>Hexacorallia</taxon>
        <taxon>Scleractinia</taxon>
        <taxon>Caryophylliina</taxon>
        <taxon>Caryophylliidae</taxon>
        <taxon>Desmophyllum</taxon>
    </lineage>
</organism>
<proteinExistence type="predicted"/>
<evidence type="ECO:0000313" key="1">
    <source>
        <dbReference type="EMBL" id="KAJ7387962.1"/>
    </source>
</evidence>
<accession>A0A9W9ZUH0</accession>
<comment type="caution">
    <text evidence="1">The sequence shown here is derived from an EMBL/GenBank/DDBJ whole genome shotgun (WGS) entry which is preliminary data.</text>
</comment>
<feature type="non-terminal residue" evidence="1">
    <location>
        <position position="51"/>
    </location>
</feature>
<dbReference type="AlphaFoldDB" id="A0A9W9ZUH0"/>
<evidence type="ECO:0000313" key="2">
    <source>
        <dbReference type="Proteomes" id="UP001163046"/>
    </source>
</evidence>
<keyword evidence="2" id="KW-1185">Reference proteome</keyword>
<dbReference type="Proteomes" id="UP001163046">
    <property type="component" value="Unassembled WGS sequence"/>
</dbReference>
<reference evidence="1" key="1">
    <citation type="submission" date="2023-01" db="EMBL/GenBank/DDBJ databases">
        <title>Genome assembly of the deep-sea coral Lophelia pertusa.</title>
        <authorList>
            <person name="Herrera S."/>
            <person name="Cordes E."/>
        </authorList>
    </citation>
    <scope>NUCLEOTIDE SEQUENCE</scope>
    <source>
        <strain evidence="1">USNM1676648</strain>
        <tissue evidence="1">Polyp</tissue>
    </source>
</reference>
<name>A0A9W9ZUH0_9CNID</name>
<gene>
    <name evidence="1" type="ORF">OS493_001318</name>
</gene>